<evidence type="ECO:0000256" key="2">
    <source>
        <dbReference type="SAM" id="Phobius"/>
    </source>
</evidence>
<keyword evidence="2" id="KW-0472">Membrane</keyword>
<dbReference type="Pfam" id="PF24626">
    <property type="entry name" value="SH3_Tf2-1"/>
    <property type="match status" value="1"/>
</dbReference>
<dbReference type="InterPro" id="IPR016197">
    <property type="entry name" value="Chromo-like_dom_sf"/>
</dbReference>
<feature type="transmembrane region" description="Helical" evidence="2">
    <location>
        <begin position="20"/>
        <end position="39"/>
    </location>
</feature>
<evidence type="ECO:0000313" key="5">
    <source>
        <dbReference type="Proteomes" id="UP001151760"/>
    </source>
</evidence>
<dbReference type="PANTHER" id="PTHR46148">
    <property type="entry name" value="CHROMO DOMAIN-CONTAINING PROTEIN"/>
    <property type="match status" value="1"/>
</dbReference>
<reference evidence="4" key="2">
    <citation type="submission" date="2022-01" db="EMBL/GenBank/DDBJ databases">
        <authorList>
            <person name="Yamashiro T."/>
            <person name="Shiraishi A."/>
            <person name="Satake H."/>
            <person name="Nakayama K."/>
        </authorList>
    </citation>
    <scope>NUCLEOTIDE SEQUENCE</scope>
</reference>
<gene>
    <name evidence="4" type="ORF">Tco_0909185</name>
</gene>
<dbReference type="Proteomes" id="UP001151760">
    <property type="component" value="Unassembled WGS sequence"/>
</dbReference>
<dbReference type="EMBL" id="BQNB010014499">
    <property type="protein sequence ID" value="GJT28910.1"/>
    <property type="molecule type" value="Genomic_DNA"/>
</dbReference>
<feature type="compositionally biased region" description="Basic and acidic residues" evidence="1">
    <location>
        <begin position="282"/>
        <end position="301"/>
    </location>
</feature>
<organism evidence="4 5">
    <name type="scientific">Tanacetum coccineum</name>
    <dbReference type="NCBI Taxonomy" id="301880"/>
    <lineage>
        <taxon>Eukaryota</taxon>
        <taxon>Viridiplantae</taxon>
        <taxon>Streptophyta</taxon>
        <taxon>Embryophyta</taxon>
        <taxon>Tracheophyta</taxon>
        <taxon>Spermatophyta</taxon>
        <taxon>Magnoliopsida</taxon>
        <taxon>eudicotyledons</taxon>
        <taxon>Gunneridae</taxon>
        <taxon>Pentapetalae</taxon>
        <taxon>asterids</taxon>
        <taxon>campanulids</taxon>
        <taxon>Asterales</taxon>
        <taxon>Asteraceae</taxon>
        <taxon>Asteroideae</taxon>
        <taxon>Anthemideae</taxon>
        <taxon>Anthemidinae</taxon>
        <taxon>Tanacetum</taxon>
    </lineage>
</organism>
<keyword evidence="2" id="KW-1133">Transmembrane helix</keyword>
<reference evidence="4" key="1">
    <citation type="journal article" date="2022" name="Int. J. Mol. Sci.">
        <title>Draft Genome of Tanacetum Coccineum: Genomic Comparison of Closely Related Tanacetum-Family Plants.</title>
        <authorList>
            <person name="Yamashiro T."/>
            <person name="Shiraishi A."/>
            <person name="Nakayama K."/>
            <person name="Satake H."/>
        </authorList>
    </citation>
    <scope>NUCLEOTIDE SEQUENCE</scope>
</reference>
<feature type="domain" description="Tf2-1-like SH3-like" evidence="3">
    <location>
        <begin position="128"/>
        <end position="192"/>
    </location>
</feature>
<evidence type="ECO:0000256" key="1">
    <source>
        <dbReference type="SAM" id="MobiDB-lite"/>
    </source>
</evidence>
<feature type="region of interest" description="Disordered" evidence="1">
    <location>
        <begin position="270"/>
        <end position="301"/>
    </location>
</feature>
<comment type="caution">
    <text evidence="4">The sequence shown here is derived from an EMBL/GenBank/DDBJ whole genome shotgun (WGS) entry which is preliminary data.</text>
</comment>
<keyword evidence="5" id="KW-1185">Reference proteome</keyword>
<evidence type="ECO:0000259" key="3">
    <source>
        <dbReference type="Pfam" id="PF24626"/>
    </source>
</evidence>
<sequence>MIRDITYVSWTVRQRLTYSTPFFTGLFLISISAVGEISIHKPHVTRVFSLTTRHHRHWVCLLPWAEYGPVPPAIVPYPHGSFNVAAMEESLVESDALLRQLKQNLLVAKHRMKMQANRNRRDVEFRSGDMVLVKLQPYRQITLAKRYSNKLAKRYYGPFEVLERVGKVTYRLALTDSSKIHLVFHVSLLKLFLGTGQEAVTNFSEGAHEDQPVEQPLAICATRIVLQKGIPARQVLVQWSGSSPKKATWEWLSEFKTAYPSYHLEDKVIFEGEGNDTPTPKLDSRPKRATSKPEWHKDYVI</sequence>
<dbReference type="PANTHER" id="PTHR46148:SF52">
    <property type="entry name" value="OS04G0603800 PROTEIN"/>
    <property type="match status" value="1"/>
</dbReference>
<accession>A0ABQ5CPF0</accession>
<proteinExistence type="predicted"/>
<name>A0ABQ5CPF0_9ASTR</name>
<protein>
    <submittedName>
        <fullName evidence="4">Ty3-gypsy retrotransposon protein</fullName>
    </submittedName>
</protein>
<keyword evidence="2" id="KW-0812">Transmembrane</keyword>
<dbReference type="SUPFAM" id="SSF54160">
    <property type="entry name" value="Chromo domain-like"/>
    <property type="match status" value="1"/>
</dbReference>
<evidence type="ECO:0000313" key="4">
    <source>
        <dbReference type="EMBL" id="GJT28910.1"/>
    </source>
</evidence>
<dbReference type="InterPro" id="IPR056924">
    <property type="entry name" value="SH3_Tf2-1"/>
</dbReference>